<dbReference type="InterPro" id="IPR021776">
    <property type="entry name" value="ActD"/>
</dbReference>
<evidence type="ECO:0000256" key="1">
    <source>
        <dbReference type="SAM" id="Phobius"/>
    </source>
</evidence>
<evidence type="ECO:0000313" key="3">
    <source>
        <dbReference type="Proteomes" id="UP000662873"/>
    </source>
</evidence>
<dbReference type="PANTHER" id="PTHR40394:SF2">
    <property type="entry name" value="QUINOL:CYTOCHROME C OXIDOREDUCTASE MEMBRANE PROTEIN"/>
    <property type="match status" value="1"/>
</dbReference>
<gene>
    <name evidence="2" type="ORF">NPRO_08170</name>
</gene>
<dbReference type="PANTHER" id="PTHR40394">
    <property type="entry name" value="LIPOPROTEIN-RELATED"/>
    <property type="match status" value="1"/>
</dbReference>
<feature type="transmembrane region" description="Helical" evidence="1">
    <location>
        <begin position="64"/>
        <end position="84"/>
    </location>
</feature>
<dbReference type="Proteomes" id="UP000662873">
    <property type="component" value="Chromosome"/>
</dbReference>
<dbReference type="KEGG" id="npy:NPRO_08170"/>
<keyword evidence="1" id="KW-0812">Transmembrane</keyword>
<dbReference type="AlphaFoldDB" id="A0A809RTY4"/>
<name>A0A809RTY4_9BACT</name>
<dbReference type="Pfam" id="PF11821">
    <property type="entry name" value="ActD"/>
    <property type="match status" value="1"/>
</dbReference>
<accession>A0A809RTY4</accession>
<protein>
    <submittedName>
        <fullName evidence="2">Quinol:cytochrome c oxidoreductase membrane protein</fullName>
    </submittedName>
</protein>
<keyword evidence="1" id="KW-0472">Membrane</keyword>
<dbReference type="EMBL" id="AP021858">
    <property type="protein sequence ID" value="BBO23222.1"/>
    <property type="molecule type" value="Genomic_DNA"/>
</dbReference>
<reference evidence="2" key="1">
    <citation type="journal article" name="DNA Res.">
        <title>The physiological potential of anammox bacteria as revealed by their core genome structure.</title>
        <authorList>
            <person name="Okubo T."/>
            <person name="Toyoda A."/>
            <person name="Fukuhara K."/>
            <person name="Uchiyama I."/>
            <person name="Harigaya Y."/>
            <person name="Kuroiwa M."/>
            <person name="Suzuki T."/>
            <person name="Murakami Y."/>
            <person name="Suwa Y."/>
            <person name="Takami H."/>
        </authorList>
    </citation>
    <scope>NUCLEOTIDE SEQUENCE</scope>
    <source>
        <strain evidence="2">317325-2</strain>
    </source>
</reference>
<sequence length="184" mass="20324">MSHHAEATTPKAYGLLAEFETPEQILDAAKKTRGEGYRDFEAYSPFPVHGLADAVDREDHRVKWIIFLAGVVGALSGYGLQYWVSVIAYPHNVGGKPLHSWPAFIPVTFECMVLFASFGAVIGMLGLNGLPRPHHPIFNGKHFDRASRDRFFLCIESTDSKYDPKATRAFLEGLGAAEVSEVSE</sequence>
<feature type="transmembrane region" description="Helical" evidence="1">
    <location>
        <begin position="104"/>
        <end position="127"/>
    </location>
</feature>
<evidence type="ECO:0000313" key="2">
    <source>
        <dbReference type="EMBL" id="BBO23222.1"/>
    </source>
</evidence>
<organism evidence="2 3">
    <name type="scientific">Candidatus Nitrosymbiomonas proteolyticus</name>
    <dbReference type="NCBI Taxonomy" id="2608984"/>
    <lineage>
        <taxon>Bacteria</taxon>
        <taxon>Bacillati</taxon>
        <taxon>Armatimonadota</taxon>
        <taxon>Armatimonadota incertae sedis</taxon>
        <taxon>Candidatus Nitrosymbiomonas</taxon>
    </lineage>
</organism>
<keyword evidence="1" id="KW-1133">Transmembrane helix</keyword>
<proteinExistence type="predicted"/>